<dbReference type="Pfam" id="PF10934">
    <property type="entry name" value="Sheath_initiator"/>
    <property type="match status" value="1"/>
</dbReference>
<accession>A0A6C0R0I7</accession>
<keyword evidence="2" id="KW-1185">Reference proteome</keyword>
<organism evidence="1 2">
    <name type="scientific">Alteromonas phage vB_AmeM_PT11-V22</name>
    <dbReference type="NCBI Taxonomy" id="2704031"/>
    <lineage>
        <taxon>Viruses</taxon>
        <taxon>Duplodnaviria</taxon>
        <taxon>Heunggongvirae</taxon>
        <taxon>Uroviricota</taxon>
        <taxon>Caudoviricetes</taxon>
        <taxon>Myoalterovirus</taxon>
        <taxon>Myoalterovirus PT11V22</taxon>
    </lineage>
</organism>
<dbReference type="EMBL" id="MN877442">
    <property type="protein sequence ID" value="QHZ59745.1"/>
    <property type="molecule type" value="Genomic_DNA"/>
</dbReference>
<proteinExistence type="predicted"/>
<reference evidence="1 2" key="1">
    <citation type="submission" date="2019-12" db="EMBL/GenBank/DDBJ databases">
        <title>Alteromonas phage V22 represents a new genus of marine bacteriophages that requires a novel tail fiber chaperone for host recognition.</title>
        <authorList>
            <person name="Gonzalez-Serrano R."/>
            <person name="Dunne M."/>
            <person name="Rosselli R."/>
            <person name="Martin-Cuadrado A.-B."/>
            <person name="Grosboillot V."/>
            <person name="Zinsli L."/>
            <person name="Roda-Garcia J.J."/>
            <person name="Loessner M.J."/>
            <person name="Rodriguez-Valera F."/>
        </authorList>
    </citation>
    <scope>NUCLEOTIDE SEQUENCE [LARGE SCALE GENOMIC DNA]</scope>
</reference>
<dbReference type="RefSeq" id="YP_009855704.1">
    <property type="nucleotide sequence ID" value="NC_048847.1"/>
</dbReference>
<dbReference type="KEGG" id="vg:55626444"/>
<dbReference type="Proteomes" id="UP000479357">
    <property type="component" value="Segment"/>
</dbReference>
<dbReference type="GeneID" id="55626444"/>
<protein>
    <submittedName>
        <fullName evidence="1">Baseplate protein</fullName>
    </submittedName>
</protein>
<evidence type="ECO:0000313" key="1">
    <source>
        <dbReference type="EMBL" id="QHZ59745.1"/>
    </source>
</evidence>
<name>A0A6C0R0I7_9CAUD</name>
<sequence>MSDIKLTKGGDIDLTSGRVTLLSTEQESTTQRLLIKLKTYRGEWYLDISQGIPYFQRIFQRGGNVKSVADTVIKNAIQNDEGVISLDSFESTLSPSGNYSLNFKVTSISGDIVSVQQNIEF</sequence>
<evidence type="ECO:0000313" key="2">
    <source>
        <dbReference type="Proteomes" id="UP000479357"/>
    </source>
</evidence>
<dbReference type="InterPro" id="IPR020288">
    <property type="entry name" value="Sheath_initiator"/>
</dbReference>